<evidence type="ECO:0000313" key="2">
    <source>
        <dbReference type="EMBL" id="PKK55435.1"/>
    </source>
</evidence>
<proteinExistence type="predicted"/>
<comment type="caution">
    <text evidence="1">The sequence shown here is derived from an EMBL/GenBank/DDBJ whole genome shotgun (WGS) entry which is preliminary data.</text>
</comment>
<evidence type="ECO:0000313" key="3">
    <source>
        <dbReference type="Proteomes" id="UP000233469"/>
    </source>
</evidence>
<dbReference type="EMBL" id="LLXL01008154">
    <property type="protein sequence ID" value="PKK55236.1"/>
    <property type="molecule type" value="Genomic_DNA"/>
</dbReference>
<name>A0A2N1M0X3_9GLOM</name>
<sequence length="97" mass="10900">MNCNNVMNDIKRKLRNLGTLIPDSNEATRNEYISAILHAAIHITRRETDKEISLLPQLQIMGFVQNVIQCESALQTNRKKHKAGVALGVTLKRGGYI</sequence>
<evidence type="ECO:0000313" key="1">
    <source>
        <dbReference type="EMBL" id="PKK55236.1"/>
    </source>
</evidence>
<dbReference type="VEuPathDB" id="FungiDB:FUN_010106"/>
<dbReference type="Proteomes" id="UP000233469">
    <property type="component" value="Unassembled WGS sequence"/>
</dbReference>
<dbReference type="EMBL" id="LLXL01007603">
    <property type="protein sequence ID" value="PKK55435.1"/>
    <property type="molecule type" value="Genomic_DNA"/>
</dbReference>
<reference evidence="1 3" key="1">
    <citation type="submission" date="2016-04" db="EMBL/GenBank/DDBJ databases">
        <title>Genome analyses suggest a sexual origin of heterokaryosis in a supposedly ancient asexual fungus.</title>
        <authorList>
            <person name="Ropars J."/>
            <person name="Sedzielewska K."/>
            <person name="Noel J."/>
            <person name="Charron P."/>
            <person name="Farinelli L."/>
            <person name="Marton T."/>
            <person name="Kruger M."/>
            <person name="Pelin A."/>
            <person name="Brachmann A."/>
            <person name="Corradi N."/>
        </authorList>
    </citation>
    <scope>NUCLEOTIDE SEQUENCE [LARGE SCALE GENOMIC DNA]</scope>
    <source>
        <strain evidence="1 3">C2</strain>
    </source>
</reference>
<reference evidence="1 3" key="2">
    <citation type="submission" date="2017-10" db="EMBL/GenBank/DDBJ databases">
        <title>Extensive intraspecific genome diversity in a model arbuscular mycorrhizal fungus.</title>
        <authorList>
            <person name="Chen E.C.H."/>
            <person name="Morin E."/>
            <person name="Baudet D."/>
            <person name="Noel J."/>
            <person name="Ndikumana S."/>
            <person name="Charron P."/>
            <person name="St-Onge C."/>
            <person name="Giorgi J."/>
            <person name="Grigoriev I.V."/>
            <person name="Roux C."/>
            <person name="Martin F.M."/>
            <person name="Corradi N."/>
        </authorList>
    </citation>
    <scope>NUCLEOTIDE SEQUENCE [LARGE SCALE GENOMIC DNA]</scope>
    <source>
        <strain evidence="1 3">C2</strain>
    </source>
</reference>
<organism evidence="1 3">
    <name type="scientific">Rhizophagus irregularis</name>
    <dbReference type="NCBI Taxonomy" id="588596"/>
    <lineage>
        <taxon>Eukaryota</taxon>
        <taxon>Fungi</taxon>
        <taxon>Fungi incertae sedis</taxon>
        <taxon>Mucoromycota</taxon>
        <taxon>Glomeromycotina</taxon>
        <taxon>Glomeromycetes</taxon>
        <taxon>Glomerales</taxon>
        <taxon>Glomeraceae</taxon>
        <taxon>Rhizophagus</taxon>
    </lineage>
</organism>
<protein>
    <submittedName>
        <fullName evidence="1">Uncharacterized protein</fullName>
    </submittedName>
</protein>
<dbReference type="AlphaFoldDB" id="A0A2N1M0X3"/>
<accession>A0A2N1M0X3</accession>
<gene>
    <name evidence="2" type="ORF">RhiirC2_802386</name>
    <name evidence="1" type="ORF">RhiirC2_802992</name>
</gene>